<dbReference type="EMBL" id="LASV01000087">
    <property type="protein sequence ID" value="KKA23788.1"/>
    <property type="molecule type" value="Genomic_DNA"/>
</dbReference>
<dbReference type="RefSeq" id="XP_013330400.1">
    <property type="nucleotide sequence ID" value="XM_013474946.1"/>
</dbReference>
<reference evidence="1 2" key="1">
    <citation type="submission" date="2015-04" db="EMBL/GenBank/DDBJ databases">
        <authorList>
            <person name="Heijne W.H."/>
            <person name="Fedorova N.D."/>
            <person name="Nierman W.C."/>
            <person name="Vollebregt A.W."/>
            <person name="Zhao Z."/>
            <person name="Wu L."/>
            <person name="Kumar M."/>
            <person name="Stam H."/>
            <person name="van den Berg M.A."/>
            <person name="Pel H.J."/>
        </authorList>
    </citation>
    <scope>NUCLEOTIDE SEQUENCE [LARGE SCALE GENOMIC DNA]</scope>
    <source>
        <strain evidence="1 2">CBS 393.64</strain>
    </source>
</reference>
<accession>A0A0F4Z1Q0</accession>
<evidence type="ECO:0000313" key="1">
    <source>
        <dbReference type="EMBL" id="KKA23788.1"/>
    </source>
</evidence>
<name>A0A0F4Z1Q0_RASE3</name>
<protein>
    <submittedName>
        <fullName evidence="1">Uncharacterized protein</fullName>
    </submittedName>
</protein>
<dbReference type="STRING" id="1408163.A0A0F4Z1Q0"/>
<evidence type="ECO:0000313" key="2">
    <source>
        <dbReference type="Proteomes" id="UP000053958"/>
    </source>
</evidence>
<sequence>MTLSAPFRDASLSKSSTYWVLSHSRPPNNILHPFRISSLLLIIDLYHHQYQAVVTENRKPWTVGQISAKAGSTAPKTINGSCVKRQLDNIPRDCTSIIISKKTPSKEDWVLIGRHLTRITDLKLSFHSSFDSKEDLCDNIPPHWPLKRLALVDISGQAVNTPFIIHGQVKHLLLAFTFELRFDSPTNKEFHKKNAELCKKEPAITQIYGPEGVPLREMGQKFLEAKIAEEQKQGLVSNGSDALQAHQSPKLETLEIIENDAHDVLIRLLACSRKMLTCLTTFNFCSTNGYDFYTHRTGLRDVLCVLRKLKSLTLVLGYECERPEDLTKLYTRLPQSLEKLHFRGPVSLAKSESWPEWIQAFGDPKFLPRL</sequence>
<dbReference type="Proteomes" id="UP000053958">
    <property type="component" value="Unassembled WGS sequence"/>
</dbReference>
<proteinExistence type="predicted"/>
<dbReference type="GeneID" id="25314591"/>
<organism evidence="1 2">
    <name type="scientific">Rasamsonia emersonii (strain ATCC 16479 / CBS 393.64 / IMI 116815)</name>
    <dbReference type="NCBI Taxonomy" id="1408163"/>
    <lineage>
        <taxon>Eukaryota</taxon>
        <taxon>Fungi</taxon>
        <taxon>Dikarya</taxon>
        <taxon>Ascomycota</taxon>
        <taxon>Pezizomycotina</taxon>
        <taxon>Eurotiomycetes</taxon>
        <taxon>Eurotiomycetidae</taxon>
        <taxon>Eurotiales</taxon>
        <taxon>Trichocomaceae</taxon>
        <taxon>Rasamsonia</taxon>
    </lineage>
</organism>
<comment type="caution">
    <text evidence="1">The sequence shown here is derived from an EMBL/GenBank/DDBJ whole genome shotgun (WGS) entry which is preliminary data.</text>
</comment>
<dbReference type="AlphaFoldDB" id="A0A0F4Z1Q0"/>
<gene>
    <name evidence="1" type="ORF">T310_2240</name>
</gene>
<keyword evidence="2" id="KW-1185">Reference proteome</keyword>
<dbReference type="OrthoDB" id="4579491at2759"/>